<comment type="caution">
    <text evidence="2">The sequence shown here is derived from an EMBL/GenBank/DDBJ whole genome shotgun (WGS) entry which is preliminary data.</text>
</comment>
<dbReference type="Proteomes" id="UP001152562">
    <property type="component" value="Unassembled WGS sequence"/>
</dbReference>
<evidence type="ECO:0000256" key="1">
    <source>
        <dbReference type="SAM" id="MobiDB-lite"/>
    </source>
</evidence>
<feature type="region of interest" description="Disordered" evidence="1">
    <location>
        <begin position="270"/>
        <end position="380"/>
    </location>
</feature>
<feature type="compositionally biased region" description="Pro residues" evidence="1">
    <location>
        <begin position="70"/>
        <end position="83"/>
    </location>
</feature>
<dbReference type="PANTHER" id="PTHR21520">
    <property type="entry name" value="GLUTAMATE-RICH PROTEIN 2"/>
    <property type="match status" value="1"/>
</dbReference>
<gene>
    <name evidence="2" type="ORF">PIBRA_LOCUS1205</name>
</gene>
<proteinExistence type="predicted"/>
<feature type="compositionally biased region" description="Low complexity" evidence="1">
    <location>
        <begin position="306"/>
        <end position="315"/>
    </location>
</feature>
<feature type="region of interest" description="Disordered" evidence="1">
    <location>
        <begin position="36"/>
        <end position="144"/>
    </location>
</feature>
<protein>
    <submittedName>
        <fullName evidence="2">Uncharacterized protein</fullName>
    </submittedName>
</protein>
<feature type="region of interest" description="Disordered" evidence="1">
    <location>
        <begin position="1"/>
        <end position="23"/>
    </location>
</feature>
<name>A0A9P0SSV0_PIEBR</name>
<feature type="compositionally biased region" description="Pro residues" evidence="1">
    <location>
        <begin position="115"/>
        <end position="126"/>
    </location>
</feature>
<dbReference type="AlphaFoldDB" id="A0A9P0SSV0"/>
<dbReference type="PANTHER" id="PTHR21520:SF2">
    <property type="entry name" value="GLUTAMATE-RICH PROTEIN 2"/>
    <property type="match status" value="1"/>
</dbReference>
<feature type="compositionally biased region" description="Basic and acidic residues" evidence="1">
    <location>
        <begin position="316"/>
        <end position="325"/>
    </location>
</feature>
<feature type="compositionally biased region" description="Basic residues" evidence="1">
    <location>
        <begin position="95"/>
        <end position="104"/>
    </location>
</feature>
<organism evidence="2 3">
    <name type="scientific">Pieris brassicae</name>
    <name type="common">White butterfly</name>
    <name type="synonym">Large white butterfly</name>
    <dbReference type="NCBI Taxonomy" id="7116"/>
    <lineage>
        <taxon>Eukaryota</taxon>
        <taxon>Metazoa</taxon>
        <taxon>Ecdysozoa</taxon>
        <taxon>Arthropoda</taxon>
        <taxon>Hexapoda</taxon>
        <taxon>Insecta</taxon>
        <taxon>Pterygota</taxon>
        <taxon>Neoptera</taxon>
        <taxon>Endopterygota</taxon>
        <taxon>Lepidoptera</taxon>
        <taxon>Glossata</taxon>
        <taxon>Ditrysia</taxon>
        <taxon>Papilionoidea</taxon>
        <taxon>Pieridae</taxon>
        <taxon>Pierinae</taxon>
        <taxon>Pieris</taxon>
    </lineage>
</organism>
<evidence type="ECO:0000313" key="2">
    <source>
        <dbReference type="EMBL" id="CAH3930403.1"/>
    </source>
</evidence>
<evidence type="ECO:0000313" key="3">
    <source>
        <dbReference type="Proteomes" id="UP001152562"/>
    </source>
</evidence>
<accession>A0A9P0SSV0</accession>
<feature type="compositionally biased region" description="Low complexity" evidence="1">
    <location>
        <begin position="326"/>
        <end position="337"/>
    </location>
</feature>
<dbReference type="EMBL" id="CALOZG010000001">
    <property type="protein sequence ID" value="CAH3930403.1"/>
    <property type="molecule type" value="Genomic_DNA"/>
</dbReference>
<keyword evidence="3" id="KW-1185">Reference proteome</keyword>
<feature type="compositionally biased region" description="Basic residues" evidence="1">
    <location>
        <begin position="57"/>
        <end position="69"/>
    </location>
</feature>
<sequence>MVVKPIQIKKSREQRAGPASAGKEVIVVPSALGDAQLTPDQSATDAEAVDVIDLGAPRRRRTIASRHPRPPTTVPYTPNPRLYPGPHNNSERQARRARRKRVFRRPVPNSRLYRPGPPRPVPPPATPRAAWPRPASPPRPPHALDTASRAALRVLSARLASPARPDSHLVVTLPARGMDAVTRHSASPECSEGSTAPSEFLAEFLSAIMRRQYAEALKYCRLILQYEPHNATARGFFPLLQHKVDAHRGGTKWWWRAILPDHRFSQDYICSQAGDSGGSGQGGESGESGPAGESAESEEGEEWERSGASWSSLELDSSRRTDRSSESVPNSTESSSASRDDNGNDYTSTPVLDNARTHTSPTPPPPLYGQGDIENENAIGEPEGAACTLKAASSGASSLRRLRAHFTCSIK</sequence>
<reference evidence="2" key="1">
    <citation type="submission" date="2022-05" db="EMBL/GenBank/DDBJ databases">
        <authorList>
            <person name="Okamura Y."/>
        </authorList>
    </citation>
    <scope>NUCLEOTIDE SEQUENCE</scope>
</reference>
<dbReference type="InterPro" id="IPR026703">
    <property type="entry name" value="ERICH2"/>
</dbReference>
<feature type="compositionally biased region" description="Gly residues" evidence="1">
    <location>
        <begin position="275"/>
        <end position="286"/>
    </location>
</feature>